<evidence type="ECO:0000313" key="1">
    <source>
        <dbReference type="EMBL" id="OCT99086.1"/>
    </source>
</evidence>
<dbReference type="AlphaFoldDB" id="A0A974DXG7"/>
<protein>
    <submittedName>
        <fullName evidence="1">Uncharacterized protein</fullName>
    </submittedName>
</protein>
<name>A0A974DXG7_XENLA</name>
<sequence length="73" mass="8187">MFVNVCPMLQTASSLGQYLEQNEYRSMPCVLECKLPGSVPGTKLIQEYALCIRVQAPWVSTWNKTNTGVCPVY</sequence>
<reference evidence="2" key="1">
    <citation type="journal article" date="2016" name="Nature">
        <title>Genome evolution in the allotetraploid frog Xenopus laevis.</title>
        <authorList>
            <person name="Session A.M."/>
            <person name="Uno Y."/>
            <person name="Kwon T."/>
            <person name="Chapman J.A."/>
            <person name="Toyoda A."/>
            <person name="Takahashi S."/>
            <person name="Fukui A."/>
            <person name="Hikosaka A."/>
            <person name="Suzuki A."/>
            <person name="Kondo M."/>
            <person name="van Heeringen S.J."/>
            <person name="Quigley I."/>
            <person name="Heinz S."/>
            <person name="Ogino H."/>
            <person name="Ochi H."/>
            <person name="Hellsten U."/>
            <person name="Lyons J.B."/>
            <person name="Simakov O."/>
            <person name="Putnam N."/>
            <person name="Stites J."/>
            <person name="Kuroki Y."/>
            <person name="Tanaka T."/>
            <person name="Michiue T."/>
            <person name="Watanabe M."/>
            <person name="Bogdanovic O."/>
            <person name="Lister R."/>
            <person name="Georgiou G."/>
            <person name="Paranjpe S.S."/>
            <person name="van Kruijsbergen I."/>
            <person name="Shu S."/>
            <person name="Carlson J."/>
            <person name="Kinoshita T."/>
            <person name="Ohta Y."/>
            <person name="Mawaribuchi S."/>
            <person name="Jenkins J."/>
            <person name="Grimwood J."/>
            <person name="Schmutz J."/>
            <person name="Mitros T."/>
            <person name="Mozaffari S.V."/>
            <person name="Suzuki Y."/>
            <person name="Haramoto Y."/>
            <person name="Yamamoto T.S."/>
            <person name="Takagi C."/>
            <person name="Heald R."/>
            <person name="Miller K."/>
            <person name="Haudenschild C."/>
            <person name="Kitzman J."/>
            <person name="Nakayama T."/>
            <person name="Izutsu Y."/>
            <person name="Robert J."/>
            <person name="Fortriede J."/>
            <person name="Burns K."/>
            <person name="Lotay V."/>
            <person name="Karimi K."/>
            <person name="Yasuoka Y."/>
            <person name="Dichmann D.S."/>
            <person name="Flajnik M.F."/>
            <person name="Houston D.W."/>
            <person name="Shendure J."/>
            <person name="DuPasquier L."/>
            <person name="Vize P.D."/>
            <person name="Zorn A.M."/>
            <person name="Ito M."/>
            <person name="Marcotte E.M."/>
            <person name="Wallingford J.B."/>
            <person name="Ito Y."/>
            <person name="Asashima M."/>
            <person name="Ueno N."/>
            <person name="Matsuda Y."/>
            <person name="Veenstra G.J."/>
            <person name="Fujiyama A."/>
            <person name="Harland R.M."/>
            <person name="Taira M."/>
            <person name="Rokhsar D.S."/>
        </authorList>
    </citation>
    <scope>NUCLEOTIDE SEQUENCE [LARGE SCALE GENOMIC DNA]</scope>
    <source>
        <strain evidence="2">J</strain>
    </source>
</reference>
<dbReference type="EMBL" id="CM004466">
    <property type="protein sequence ID" value="OCT99086.1"/>
    <property type="molecule type" value="Genomic_DNA"/>
</dbReference>
<proteinExistence type="predicted"/>
<evidence type="ECO:0000313" key="2">
    <source>
        <dbReference type="Proteomes" id="UP000694892"/>
    </source>
</evidence>
<organism evidence="1 2">
    <name type="scientific">Xenopus laevis</name>
    <name type="common">African clawed frog</name>
    <dbReference type="NCBI Taxonomy" id="8355"/>
    <lineage>
        <taxon>Eukaryota</taxon>
        <taxon>Metazoa</taxon>
        <taxon>Chordata</taxon>
        <taxon>Craniata</taxon>
        <taxon>Vertebrata</taxon>
        <taxon>Euteleostomi</taxon>
        <taxon>Amphibia</taxon>
        <taxon>Batrachia</taxon>
        <taxon>Anura</taxon>
        <taxon>Pipoidea</taxon>
        <taxon>Pipidae</taxon>
        <taxon>Xenopodinae</taxon>
        <taxon>Xenopus</taxon>
        <taxon>Xenopus</taxon>
    </lineage>
</organism>
<gene>
    <name evidence="1" type="ORF">XELAEV_18004877mg</name>
</gene>
<accession>A0A974DXG7</accession>
<dbReference type="Proteomes" id="UP000694892">
    <property type="component" value="Chromosome 1L"/>
</dbReference>